<comment type="caution">
    <text evidence="3">The sequence shown here is derived from an EMBL/GenBank/DDBJ whole genome shotgun (WGS) entry which is preliminary data.</text>
</comment>
<keyword evidence="4" id="KW-1185">Reference proteome</keyword>
<sequence length="324" mass="36781">MNERYQIVPPLSDDEFEYLKNDIAERGVQVPVEYDEDGHILDGHHRVRACQLLGLTSWPRVVRKGLSEEQKRAHARSLNLARRQLNRAQKQELIRQQLKETPELSDRQIAQAMGVSDKTVSSRRGEMESTAEIPKLDKTTGADGKTRTRQRNTHQHRVESKPEEKKGPSEQTINNAIAAISESAVPELTEALKNGVIPPATAKRIARLTDIEQRYFADYAKRGGLTCLDSPKLASEHCAMGYVAYDRQGNRHVPEGHPLQEAEFDLERDYRLILEAQAILAQVVTPGIILRFATRMRESHPEHIQTLIDQLNANARRQNVRVDL</sequence>
<dbReference type="GO" id="GO:0005694">
    <property type="term" value="C:chromosome"/>
    <property type="evidence" value="ECO:0007669"/>
    <property type="project" value="TreeGrafter"/>
</dbReference>
<dbReference type="AlphaFoldDB" id="A0A1Y2K496"/>
<evidence type="ECO:0000313" key="4">
    <source>
        <dbReference type="Proteomes" id="UP000194003"/>
    </source>
</evidence>
<dbReference type="PANTHER" id="PTHR33375:SF1">
    <property type="entry name" value="CHROMOSOME-PARTITIONING PROTEIN PARB-RELATED"/>
    <property type="match status" value="1"/>
</dbReference>
<feature type="compositionally biased region" description="Basic and acidic residues" evidence="1">
    <location>
        <begin position="156"/>
        <end position="168"/>
    </location>
</feature>
<dbReference type="STRING" id="1434232.MAIT1_04021"/>
<proteinExistence type="predicted"/>
<dbReference type="OrthoDB" id="9800596at2"/>
<organism evidence="3 4">
    <name type="scientific">Magnetofaba australis IT-1</name>
    <dbReference type="NCBI Taxonomy" id="1434232"/>
    <lineage>
        <taxon>Bacteria</taxon>
        <taxon>Pseudomonadati</taxon>
        <taxon>Pseudomonadota</taxon>
        <taxon>Magnetococcia</taxon>
        <taxon>Magnetococcales</taxon>
        <taxon>Magnetococcaceae</taxon>
        <taxon>Magnetofaba</taxon>
    </lineage>
</organism>
<dbReference type="EMBL" id="LVJN01000019">
    <property type="protein sequence ID" value="OSM04170.1"/>
    <property type="molecule type" value="Genomic_DNA"/>
</dbReference>
<dbReference type="GO" id="GO:0045881">
    <property type="term" value="P:positive regulation of sporulation resulting in formation of a cellular spore"/>
    <property type="evidence" value="ECO:0007669"/>
    <property type="project" value="TreeGrafter"/>
</dbReference>
<protein>
    <submittedName>
        <fullName evidence="3">Putative Streptomycin biosynthesis operon putative regulatory protein</fullName>
    </submittedName>
</protein>
<dbReference type="SMART" id="SM00470">
    <property type="entry name" value="ParB"/>
    <property type="match status" value="1"/>
</dbReference>
<dbReference type="Gene3D" id="1.10.10.10">
    <property type="entry name" value="Winged helix-like DNA-binding domain superfamily/Winged helix DNA-binding domain"/>
    <property type="match status" value="1"/>
</dbReference>
<dbReference type="InterPro" id="IPR050336">
    <property type="entry name" value="Chromosome_partition/occlusion"/>
</dbReference>
<dbReference type="PANTHER" id="PTHR33375">
    <property type="entry name" value="CHROMOSOME-PARTITIONING PROTEIN PARB-RELATED"/>
    <property type="match status" value="1"/>
</dbReference>
<name>A0A1Y2K496_9PROT</name>
<dbReference type="Proteomes" id="UP000194003">
    <property type="component" value="Unassembled WGS sequence"/>
</dbReference>
<dbReference type="RefSeq" id="WP_158089433.1">
    <property type="nucleotide sequence ID" value="NZ_LVJN01000019.1"/>
</dbReference>
<dbReference type="Gene3D" id="3.90.1530.10">
    <property type="entry name" value="Conserved hypothetical protein from pyrococcus furiosus pfu- 392566-001, ParB domain"/>
    <property type="match status" value="1"/>
</dbReference>
<dbReference type="InterPro" id="IPR036388">
    <property type="entry name" value="WH-like_DNA-bd_sf"/>
</dbReference>
<evidence type="ECO:0000259" key="2">
    <source>
        <dbReference type="SMART" id="SM00470"/>
    </source>
</evidence>
<dbReference type="SUPFAM" id="SSF110849">
    <property type="entry name" value="ParB/Sulfiredoxin"/>
    <property type="match status" value="1"/>
</dbReference>
<evidence type="ECO:0000313" key="3">
    <source>
        <dbReference type="EMBL" id="OSM04170.1"/>
    </source>
</evidence>
<feature type="compositionally biased region" description="Basic and acidic residues" evidence="1">
    <location>
        <begin position="134"/>
        <end position="146"/>
    </location>
</feature>
<gene>
    <name evidence="3" type="primary">strR</name>
    <name evidence="3" type="ORF">MAIT1_04021</name>
</gene>
<dbReference type="InterPro" id="IPR003115">
    <property type="entry name" value="ParB_N"/>
</dbReference>
<feature type="domain" description="ParB-like N-terminal" evidence="2">
    <location>
        <begin position="1"/>
        <end position="80"/>
    </location>
</feature>
<dbReference type="GO" id="GO:0007059">
    <property type="term" value="P:chromosome segregation"/>
    <property type="evidence" value="ECO:0007669"/>
    <property type="project" value="TreeGrafter"/>
</dbReference>
<reference evidence="3 4" key="1">
    <citation type="journal article" date="2016" name="BMC Genomics">
        <title>Combined genomic and structural analyses of a cultured magnetotactic bacterium reveals its niche adaptation to a dynamic environment.</title>
        <authorList>
            <person name="Araujo A.C."/>
            <person name="Morillo V."/>
            <person name="Cypriano J."/>
            <person name="Teixeira L.C."/>
            <person name="Leao P."/>
            <person name="Lyra S."/>
            <person name="Almeida L.G."/>
            <person name="Bazylinski D.A."/>
            <person name="Vasconcellos A.T."/>
            <person name="Abreu F."/>
            <person name="Lins U."/>
        </authorList>
    </citation>
    <scope>NUCLEOTIDE SEQUENCE [LARGE SCALE GENOMIC DNA]</scope>
    <source>
        <strain evidence="3 4">IT-1</strain>
    </source>
</reference>
<dbReference type="InterPro" id="IPR036086">
    <property type="entry name" value="ParB/Sulfiredoxin_sf"/>
</dbReference>
<accession>A0A1Y2K496</accession>
<feature type="region of interest" description="Disordered" evidence="1">
    <location>
        <begin position="112"/>
        <end position="170"/>
    </location>
</feature>
<evidence type="ECO:0000256" key="1">
    <source>
        <dbReference type="SAM" id="MobiDB-lite"/>
    </source>
</evidence>